<dbReference type="AlphaFoldDB" id="A0A0E9ST39"/>
<dbReference type="EMBL" id="GBXM01081419">
    <property type="protein sequence ID" value="JAH27158.1"/>
    <property type="molecule type" value="Transcribed_RNA"/>
</dbReference>
<name>A0A0E9ST39_ANGAN</name>
<evidence type="ECO:0000313" key="1">
    <source>
        <dbReference type="EMBL" id="JAH43795.1"/>
    </source>
</evidence>
<dbReference type="EMBL" id="GBXM01064782">
    <property type="protein sequence ID" value="JAH43795.1"/>
    <property type="molecule type" value="Transcribed_RNA"/>
</dbReference>
<reference evidence="1" key="1">
    <citation type="submission" date="2014-11" db="EMBL/GenBank/DDBJ databases">
        <authorList>
            <person name="Amaro Gonzalez C."/>
        </authorList>
    </citation>
    <scope>NUCLEOTIDE SEQUENCE</scope>
</reference>
<dbReference type="EMBL" id="GBXM01082175">
    <property type="protein sequence ID" value="JAH26402.1"/>
    <property type="molecule type" value="Transcribed_RNA"/>
</dbReference>
<sequence>MLSTTLPPTLTLNLTLTMPP</sequence>
<organism evidence="1">
    <name type="scientific">Anguilla anguilla</name>
    <name type="common">European freshwater eel</name>
    <name type="synonym">Muraena anguilla</name>
    <dbReference type="NCBI Taxonomy" id="7936"/>
    <lineage>
        <taxon>Eukaryota</taxon>
        <taxon>Metazoa</taxon>
        <taxon>Chordata</taxon>
        <taxon>Craniata</taxon>
        <taxon>Vertebrata</taxon>
        <taxon>Euteleostomi</taxon>
        <taxon>Actinopterygii</taxon>
        <taxon>Neopterygii</taxon>
        <taxon>Teleostei</taxon>
        <taxon>Anguilliformes</taxon>
        <taxon>Anguillidae</taxon>
        <taxon>Anguilla</taxon>
    </lineage>
</organism>
<dbReference type="EMBL" id="GBXM01081171">
    <property type="protein sequence ID" value="JAH27406.1"/>
    <property type="molecule type" value="Transcribed_RNA"/>
</dbReference>
<reference evidence="1" key="2">
    <citation type="journal article" date="2015" name="Fish Shellfish Immunol.">
        <title>Early steps in the European eel (Anguilla anguilla)-Vibrio vulnificus interaction in the gills: Role of the RtxA13 toxin.</title>
        <authorList>
            <person name="Callol A."/>
            <person name="Pajuelo D."/>
            <person name="Ebbesson L."/>
            <person name="Teles M."/>
            <person name="MacKenzie S."/>
            <person name="Amaro C."/>
        </authorList>
    </citation>
    <scope>NUCLEOTIDE SEQUENCE</scope>
</reference>
<accession>A0A0E9ST39</accession>
<proteinExistence type="predicted"/>
<protein>
    <submittedName>
        <fullName evidence="1">Uncharacterized protein</fullName>
    </submittedName>
</protein>